<feature type="transmembrane region" description="Helical" evidence="1">
    <location>
        <begin position="46"/>
        <end position="66"/>
    </location>
</feature>
<keyword evidence="3" id="KW-1185">Reference proteome</keyword>
<proteinExistence type="predicted"/>
<dbReference type="EMBL" id="KZ309595">
    <property type="protein sequence ID" value="KAG8239324.1"/>
    <property type="molecule type" value="Genomic_DNA"/>
</dbReference>
<evidence type="ECO:0000313" key="2">
    <source>
        <dbReference type="EMBL" id="KAG8239324.1"/>
    </source>
</evidence>
<reference evidence="2" key="1">
    <citation type="submission" date="2013-04" db="EMBL/GenBank/DDBJ databases">
        <authorList>
            <person name="Qu J."/>
            <person name="Murali S.C."/>
            <person name="Bandaranaike D."/>
            <person name="Bellair M."/>
            <person name="Blankenburg K."/>
            <person name="Chao H."/>
            <person name="Dinh H."/>
            <person name="Doddapaneni H."/>
            <person name="Downs B."/>
            <person name="Dugan-Rocha S."/>
            <person name="Elkadiri S."/>
            <person name="Gnanaolivu R.D."/>
            <person name="Hernandez B."/>
            <person name="Javaid M."/>
            <person name="Jayaseelan J.C."/>
            <person name="Lee S."/>
            <person name="Li M."/>
            <person name="Ming W."/>
            <person name="Munidasa M."/>
            <person name="Muniz J."/>
            <person name="Nguyen L."/>
            <person name="Ongeri F."/>
            <person name="Osuji N."/>
            <person name="Pu L.-L."/>
            <person name="Puazo M."/>
            <person name="Qu C."/>
            <person name="Quiroz J."/>
            <person name="Raj R."/>
            <person name="Weissenberger G."/>
            <person name="Xin Y."/>
            <person name="Zou X."/>
            <person name="Han Y."/>
            <person name="Richards S."/>
            <person name="Worley K."/>
            <person name="Muzny D."/>
            <person name="Gibbs R."/>
        </authorList>
    </citation>
    <scope>NUCLEOTIDE SEQUENCE</scope>
    <source>
        <strain evidence="2">Sampled in the wild</strain>
    </source>
</reference>
<organism evidence="2 3">
    <name type="scientific">Ladona fulva</name>
    <name type="common">Scarce chaser dragonfly</name>
    <name type="synonym">Libellula fulva</name>
    <dbReference type="NCBI Taxonomy" id="123851"/>
    <lineage>
        <taxon>Eukaryota</taxon>
        <taxon>Metazoa</taxon>
        <taxon>Ecdysozoa</taxon>
        <taxon>Arthropoda</taxon>
        <taxon>Hexapoda</taxon>
        <taxon>Insecta</taxon>
        <taxon>Pterygota</taxon>
        <taxon>Palaeoptera</taxon>
        <taxon>Odonata</taxon>
        <taxon>Epiprocta</taxon>
        <taxon>Anisoptera</taxon>
        <taxon>Libelluloidea</taxon>
        <taxon>Libellulidae</taxon>
        <taxon>Ladona</taxon>
    </lineage>
</organism>
<dbReference type="Proteomes" id="UP000792457">
    <property type="component" value="Unassembled WGS sequence"/>
</dbReference>
<keyword evidence="1" id="KW-1133">Transmembrane helix</keyword>
<keyword evidence="1" id="KW-0812">Transmembrane</keyword>
<gene>
    <name evidence="2" type="ORF">J437_LFUL019010</name>
</gene>
<sequence>MCVAYTRTDMKIGPAAKGGVSPSTTPSISTVDTLSLLCSSRRSGPFTTVALSFLAVPSLFLSTFLFTQTSSFLIALTFPFSAFELCTGIPVCVTPFRLSGRHGKSSSLLEPPTISAYLRCKIGTPSRGQSFRKCSVLPQIDQNGLHSTVERRDNQKPIKLRTPFISTSMFPPLNGESVDRILKSSKKVTTREYLRLDWYRMEPPFQRTQAFESCAFCRSKEIALTTLSVCCPRVKPEKES</sequence>
<protein>
    <submittedName>
        <fullName evidence="2">Uncharacterized protein</fullName>
    </submittedName>
</protein>
<accession>A0A8K0KRU9</accession>
<evidence type="ECO:0000256" key="1">
    <source>
        <dbReference type="SAM" id="Phobius"/>
    </source>
</evidence>
<comment type="caution">
    <text evidence="2">The sequence shown here is derived from an EMBL/GenBank/DDBJ whole genome shotgun (WGS) entry which is preliminary data.</text>
</comment>
<evidence type="ECO:0000313" key="3">
    <source>
        <dbReference type="Proteomes" id="UP000792457"/>
    </source>
</evidence>
<keyword evidence="1" id="KW-0472">Membrane</keyword>
<dbReference type="AlphaFoldDB" id="A0A8K0KRU9"/>
<name>A0A8K0KRU9_LADFU</name>
<reference evidence="2" key="2">
    <citation type="submission" date="2017-10" db="EMBL/GenBank/DDBJ databases">
        <title>Ladona fulva Genome sequencing and assembly.</title>
        <authorList>
            <person name="Murali S."/>
            <person name="Richards S."/>
            <person name="Bandaranaike D."/>
            <person name="Bellair M."/>
            <person name="Blankenburg K."/>
            <person name="Chao H."/>
            <person name="Dinh H."/>
            <person name="Doddapaneni H."/>
            <person name="Dugan-Rocha S."/>
            <person name="Elkadiri S."/>
            <person name="Gnanaolivu R."/>
            <person name="Hernandez B."/>
            <person name="Skinner E."/>
            <person name="Javaid M."/>
            <person name="Lee S."/>
            <person name="Li M."/>
            <person name="Ming W."/>
            <person name="Munidasa M."/>
            <person name="Muniz J."/>
            <person name="Nguyen L."/>
            <person name="Hughes D."/>
            <person name="Osuji N."/>
            <person name="Pu L.-L."/>
            <person name="Puazo M."/>
            <person name="Qu C."/>
            <person name="Quiroz J."/>
            <person name="Raj R."/>
            <person name="Weissenberger G."/>
            <person name="Xin Y."/>
            <person name="Zou X."/>
            <person name="Han Y."/>
            <person name="Worley K."/>
            <person name="Muzny D."/>
            <person name="Gibbs R."/>
        </authorList>
    </citation>
    <scope>NUCLEOTIDE SEQUENCE</scope>
    <source>
        <strain evidence="2">Sampled in the wild</strain>
    </source>
</reference>